<reference evidence="2" key="1">
    <citation type="journal article" date="2024" name="Proc. Natl. Acad. Sci. U.S.A.">
        <title>Extraordinary preservation of gene collinearity over three hundred million years revealed in homosporous lycophytes.</title>
        <authorList>
            <person name="Li C."/>
            <person name="Wickell D."/>
            <person name="Kuo L.Y."/>
            <person name="Chen X."/>
            <person name="Nie B."/>
            <person name="Liao X."/>
            <person name="Peng D."/>
            <person name="Ji J."/>
            <person name="Jenkins J."/>
            <person name="Williams M."/>
            <person name="Shu S."/>
            <person name="Plott C."/>
            <person name="Barry K."/>
            <person name="Rajasekar S."/>
            <person name="Grimwood J."/>
            <person name="Han X."/>
            <person name="Sun S."/>
            <person name="Hou Z."/>
            <person name="He W."/>
            <person name="Dai G."/>
            <person name="Sun C."/>
            <person name="Schmutz J."/>
            <person name="Leebens-Mack J.H."/>
            <person name="Li F.W."/>
            <person name="Wang L."/>
        </authorList>
    </citation>
    <scope>NUCLEOTIDE SEQUENCE [LARGE SCALE GENOMIC DNA]</scope>
    <source>
        <strain evidence="2">cv. PW_Plant_1</strain>
    </source>
</reference>
<name>A0ACC2BLJ3_DIPCM</name>
<evidence type="ECO:0000313" key="2">
    <source>
        <dbReference type="Proteomes" id="UP001162992"/>
    </source>
</evidence>
<protein>
    <submittedName>
        <fullName evidence="1">Uncharacterized protein</fullName>
    </submittedName>
</protein>
<dbReference type="EMBL" id="CM055105">
    <property type="protein sequence ID" value="KAJ7530643.1"/>
    <property type="molecule type" value="Genomic_DNA"/>
</dbReference>
<proteinExistence type="predicted"/>
<dbReference type="Proteomes" id="UP001162992">
    <property type="component" value="Chromosome 14"/>
</dbReference>
<comment type="caution">
    <text evidence="1">The sequence shown here is derived from an EMBL/GenBank/DDBJ whole genome shotgun (WGS) entry which is preliminary data.</text>
</comment>
<evidence type="ECO:0000313" key="1">
    <source>
        <dbReference type="EMBL" id="KAJ7530643.1"/>
    </source>
</evidence>
<keyword evidence="2" id="KW-1185">Reference proteome</keyword>
<sequence length="188" mass="20668">MASSTVCLGISPPCSLHEICSAAASVSISNLRTPSWSYGVAHSRGKVADSSCVISGSSNILELRAKNCRTSICRAGMKGNGNSFFDCSIVQAESERLMSDYQYLIKLGINYGRFDREGKLLYVDEMKKLIARWQIFYKRMDLSDDFVATIYAKKLKTQVGPLGLSNVDLADSMHVILDEMKKDADAGM</sequence>
<accession>A0ACC2BLJ3</accession>
<organism evidence="1 2">
    <name type="scientific">Diphasiastrum complanatum</name>
    <name type="common">Issler's clubmoss</name>
    <name type="synonym">Lycopodium complanatum</name>
    <dbReference type="NCBI Taxonomy" id="34168"/>
    <lineage>
        <taxon>Eukaryota</taxon>
        <taxon>Viridiplantae</taxon>
        <taxon>Streptophyta</taxon>
        <taxon>Embryophyta</taxon>
        <taxon>Tracheophyta</taxon>
        <taxon>Lycopodiopsida</taxon>
        <taxon>Lycopodiales</taxon>
        <taxon>Lycopodiaceae</taxon>
        <taxon>Lycopodioideae</taxon>
        <taxon>Diphasiastrum</taxon>
    </lineage>
</organism>
<gene>
    <name evidence="1" type="ORF">O6H91_14G012300</name>
</gene>